<dbReference type="InterPro" id="IPR038479">
    <property type="entry name" value="Transthyretin-like_sf"/>
</dbReference>
<evidence type="ECO:0000313" key="6">
    <source>
        <dbReference type="EMBL" id="VDD86240.1"/>
    </source>
</evidence>
<dbReference type="Proteomes" id="UP000274131">
    <property type="component" value="Unassembled WGS sequence"/>
</dbReference>
<evidence type="ECO:0000256" key="3">
    <source>
        <dbReference type="ARBA" id="ARBA00022525"/>
    </source>
</evidence>
<organism evidence="8">
    <name type="scientific">Enterobius vermicularis</name>
    <name type="common">Human pinworm</name>
    <dbReference type="NCBI Taxonomy" id="51028"/>
    <lineage>
        <taxon>Eukaryota</taxon>
        <taxon>Metazoa</taxon>
        <taxon>Ecdysozoa</taxon>
        <taxon>Nematoda</taxon>
        <taxon>Chromadorea</taxon>
        <taxon>Rhabditida</taxon>
        <taxon>Spirurina</taxon>
        <taxon>Oxyuridomorpha</taxon>
        <taxon>Oxyuroidea</taxon>
        <taxon>Oxyuridae</taxon>
        <taxon>Enterobius</taxon>
    </lineage>
</organism>
<evidence type="ECO:0000256" key="5">
    <source>
        <dbReference type="SAM" id="SignalP"/>
    </source>
</evidence>
<accession>A0A0N4UW28</accession>
<evidence type="ECO:0000256" key="1">
    <source>
        <dbReference type="ARBA" id="ARBA00004613"/>
    </source>
</evidence>
<proteinExistence type="inferred from homology"/>
<gene>
    <name evidence="6" type="ORF">EVEC_LOCUS1383</name>
</gene>
<dbReference type="WBParaSite" id="EVEC_0000167501-mRNA-1">
    <property type="protein sequence ID" value="EVEC_0000167501-mRNA-1"/>
    <property type="gene ID" value="EVEC_0000167501"/>
</dbReference>
<dbReference type="EMBL" id="UXUI01007203">
    <property type="protein sequence ID" value="VDD86240.1"/>
    <property type="molecule type" value="Genomic_DNA"/>
</dbReference>
<keyword evidence="4 5" id="KW-0732">Signal</keyword>
<dbReference type="InterPro" id="IPR001534">
    <property type="entry name" value="Transthyretin-like"/>
</dbReference>
<sequence length="141" mass="16150">MMIFFLLLLTLPISVVFSSTECVWATGKLVCKKNPKGVLNATVTLFDLDGPAKGKQIYDHIDPDDKMGFTIVDRLDGLFNVEGCADDFDWIPGVKNRPEIYIRVHHYCNTPHGEYLKVMPTFRVFVPQTYDYHMEHPIVLD</sequence>
<comment type="similarity">
    <text evidence="2">Belongs to the nematode transthyretin-like family.</text>
</comment>
<evidence type="ECO:0000256" key="4">
    <source>
        <dbReference type="ARBA" id="ARBA00022729"/>
    </source>
</evidence>
<protein>
    <submittedName>
        <fullName evidence="8">Transthyretin-like family protein</fullName>
    </submittedName>
</protein>
<feature type="signal peptide" evidence="5">
    <location>
        <begin position="1"/>
        <end position="18"/>
    </location>
</feature>
<dbReference type="OrthoDB" id="5781683at2759"/>
<dbReference type="GO" id="GO:0009986">
    <property type="term" value="C:cell surface"/>
    <property type="evidence" value="ECO:0007669"/>
    <property type="project" value="InterPro"/>
</dbReference>
<reference evidence="8" key="1">
    <citation type="submission" date="2017-02" db="UniProtKB">
        <authorList>
            <consortium name="WormBaseParasite"/>
        </authorList>
    </citation>
    <scope>IDENTIFICATION</scope>
</reference>
<dbReference type="PANTHER" id="PTHR21700:SF46">
    <property type="entry name" value="TRANSTHYRETIN-LIKE PROTEIN 52"/>
    <property type="match status" value="1"/>
</dbReference>
<feature type="chain" id="PRO_5043122453" evidence="5">
    <location>
        <begin position="19"/>
        <end position="141"/>
    </location>
</feature>
<keyword evidence="7" id="KW-1185">Reference proteome</keyword>
<dbReference type="AlphaFoldDB" id="A0A0N4UW28"/>
<dbReference type="Pfam" id="PF01060">
    <property type="entry name" value="TTR-52"/>
    <property type="match status" value="1"/>
</dbReference>
<evidence type="ECO:0000313" key="8">
    <source>
        <dbReference type="WBParaSite" id="EVEC_0000167501-mRNA-1"/>
    </source>
</evidence>
<name>A0A0N4UW28_ENTVE</name>
<reference evidence="6 7" key="2">
    <citation type="submission" date="2018-10" db="EMBL/GenBank/DDBJ databases">
        <authorList>
            <consortium name="Pathogen Informatics"/>
        </authorList>
    </citation>
    <scope>NUCLEOTIDE SEQUENCE [LARGE SCALE GENOMIC DNA]</scope>
</reference>
<dbReference type="GO" id="GO:0005576">
    <property type="term" value="C:extracellular region"/>
    <property type="evidence" value="ECO:0007669"/>
    <property type="project" value="UniProtKB-SubCell"/>
</dbReference>
<keyword evidence="3" id="KW-0964">Secreted</keyword>
<comment type="subcellular location">
    <subcellularLocation>
        <location evidence="1">Secreted</location>
    </subcellularLocation>
</comment>
<evidence type="ECO:0000313" key="7">
    <source>
        <dbReference type="Proteomes" id="UP000274131"/>
    </source>
</evidence>
<dbReference type="PANTHER" id="PTHR21700">
    <property type="entry name" value="TRANSTHYRETIN-LIKE FAMILY PROTEIN-RELATED"/>
    <property type="match status" value="1"/>
</dbReference>
<evidence type="ECO:0000256" key="2">
    <source>
        <dbReference type="ARBA" id="ARBA00010112"/>
    </source>
</evidence>
<dbReference type="Gene3D" id="2.60.40.3330">
    <property type="match status" value="1"/>
</dbReference>